<keyword evidence="2" id="KW-1185">Reference proteome</keyword>
<dbReference type="Proteomes" id="UP000708208">
    <property type="component" value="Unassembled WGS sequence"/>
</dbReference>
<organism evidence="1 2">
    <name type="scientific">Allacma fusca</name>
    <dbReference type="NCBI Taxonomy" id="39272"/>
    <lineage>
        <taxon>Eukaryota</taxon>
        <taxon>Metazoa</taxon>
        <taxon>Ecdysozoa</taxon>
        <taxon>Arthropoda</taxon>
        <taxon>Hexapoda</taxon>
        <taxon>Collembola</taxon>
        <taxon>Symphypleona</taxon>
        <taxon>Sminthuridae</taxon>
        <taxon>Allacma</taxon>
    </lineage>
</organism>
<sequence length="83" mass="9126">MGRINPIYGFLENLVSKVQHLFWDSNDKTMKAVDERTLVPGMLDDDGDNDGTMISHQVMGTLVPDVDNSGDIESNLGTMVINS</sequence>
<dbReference type="AlphaFoldDB" id="A0A8J2KZ60"/>
<comment type="caution">
    <text evidence="1">The sequence shown here is derived from an EMBL/GenBank/DDBJ whole genome shotgun (WGS) entry which is preliminary data.</text>
</comment>
<reference evidence="1" key="1">
    <citation type="submission" date="2021-06" db="EMBL/GenBank/DDBJ databases">
        <authorList>
            <person name="Hodson N. C."/>
            <person name="Mongue J. A."/>
            <person name="Jaron S. K."/>
        </authorList>
    </citation>
    <scope>NUCLEOTIDE SEQUENCE</scope>
</reference>
<protein>
    <submittedName>
        <fullName evidence="1">Uncharacterized protein</fullName>
    </submittedName>
</protein>
<evidence type="ECO:0000313" key="2">
    <source>
        <dbReference type="Proteomes" id="UP000708208"/>
    </source>
</evidence>
<proteinExistence type="predicted"/>
<gene>
    <name evidence="1" type="ORF">AFUS01_LOCUS33708</name>
</gene>
<feature type="non-terminal residue" evidence="1">
    <location>
        <position position="1"/>
    </location>
</feature>
<dbReference type="EMBL" id="CAJVCH010529703">
    <property type="protein sequence ID" value="CAG7823493.1"/>
    <property type="molecule type" value="Genomic_DNA"/>
</dbReference>
<name>A0A8J2KZ60_9HEXA</name>
<evidence type="ECO:0000313" key="1">
    <source>
        <dbReference type="EMBL" id="CAG7823493.1"/>
    </source>
</evidence>
<accession>A0A8J2KZ60</accession>